<dbReference type="PANTHER" id="PTHR11616">
    <property type="entry name" value="SODIUM/CHLORIDE DEPENDENT TRANSPORTER"/>
    <property type="match status" value="1"/>
</dbReference>
<dbReference type="GO" id="GO:0005886">
    <property type="term" value="C:plasma membrane"/>
    <property type="evidence" value="ECO:0007669"/>
    <property type="project" value="TreeGrafter"/>
</dbReference>
<dbReference type="AlphaFoldDB" id="A0A9W3B7V1"/>
<proteinExistence type="inferred from homology"/>
<feature type="transmembrane region" description="Helical" evidence="9">
    <location>
        <begin position="55"/>
        <end position="76"/>
    </location>
</feature>
<feature type="binding site" evidence="6">
    <location>
        <position position="414"/>
    </location>
    <ligand>
        <name>Na(+)</name>
        <dbReference type="ChEBI" id="CHEBI:29101"/>
        <label>1</label>
    </ligand>
</feature>
<keyword evidence="10" id="KW-1185">Reference proteome</keyword>
<dbReference type="PROSITE" id="PS00610">
    <property type="entry name" value="NA_NEUROTRAN_SYMP_1"/>
    <property type="match status" value="1"/>
</dbReference>
<keyword evidence="6" id="KW-0915">Sodium</keyword>
<feature type="transmembrane region" description="Helical" evidence="9">
    <location>
        <begin position="97"/>
        <end position="121"/>
    </location>
</feature>
<evidence type="ECO:0000313" key="12">
    <source>
        <dbReference type="RefSeq" id="XP_055895637.1"/>
    </source>
</evidence>
<feature type="binding site" evidence="6">
    <location>
        <position position="31"/>
    </location>
    <ligand>
        <name>Na(+)</name>
        <dbReference type="ChEBI" id="CHEBI:29101"/>
        <label>1</label>
    </ligand>
</feature>
<comment type="similarity">
    <text evidence="8">Belongs to the sodium:neurotransmitter symporter (SNF) (TC 2.A.22) family.</text>
</comment>
<dbReference type="GeneID" id="106067880"/>
<dbReference type="OMA" id="GYLAHIT"/>
<feature type="transmembrane region" description="Helical" evidence="9">
    <location>
        <begin position="401"/>
        <end position="431"/>
    </location>
</feature>
<dbReference type="Pfam" id="PF00209">
    <property type="entry name" value="SNF"/>
    <property type="match status" value="2"/>
</dbReference>
<feature type="transmembrane region" description="Helical" evidence="9">
    <location>
        <begin position="314"/>
        <end position="331"/>
    </location>
</feature>
<dbReference type="Proteomes" id="UP001165740">
    <property type="component" value="Chromosome 8"/>
</dbReference>
<dbReference type="GO" id="GO:0005283">
    <property type="term" value="F:amino acid:sodium symporter activity"/>
    <property type="evidence" value="ECO:0007669"/>
    <property type="project" value="TreeGrafter"/>
</dbReference>
<name>A0A9W3B7V1_BIOGL</name>
<feature type="transmembrane region" description="Helical" evidence="9">
    <location>
        <begin position="343"/>
        <end position="368"/>
    </location>
</feature>
<feature type="binding site" evidence="6">
    <location>
        <position position="34"/>
    </location>
    <ligand>
        <name>Na(+)</name>
        <dbReference type="ChEBI" id="CHEBI:29101"/>
        <label>1</label>
    </ligand>
</feature>
<evidence type="ECO:0000256" key="1">
    <source>
        <dbReference type="ARBA" id="ARBA00004141"/>
    </source>
</evidence>
<feature type="transmembrane region" description="Helical" evidence="9">
    <location>
        <begin position="232"/>
        <end position="251"/>
    </location>
</feature>
<feature type="transmembrane region" description="Helical" evidence="9">
    <location>
        <begin position="478"/>
        <end position="496"/>
    </location>
</feature>
<feature type="binding site" evidence="6">
    <location>
        <position position="349"/>
    </location>
    <ligand>
        <name>Na(+)</name>
        <dbReference type="ChEBI" id="CHEBI:29101"/>
        <label>1</label>
    </ligand>
</feature>
<feature type="transmembrane region" description="Helical" evidence="9">
    <location>
        <begin position="263"/>
        <end position="282"/>
    </location>
</feature>
<accession>A0A9W3B7V1</accession>
<dbReference type="SUPFAM" id="SSF161070">
    <property type="entry name" value="SNF-like"/>
    <property type="match status" value="1"/>
</dbReference>
<gene>
    <name evidence="11 12" type="primary">LOC106067880</name>
</gene>
<dbReference type="PANTHER" id="PTHR11616:SF241">
    <property type="entry name" value="SODIUM- AND CHLORIDE-DEPENDENT GLYCINE TRANSPORTER 2"/>
    <property type="match status" value="1"/>
</dbReference>
<sequence>MMESSLSGSNADLLERTGWKNQMEFFFSCVGYAVGLGNIWRFPYLAFQYGGGAFLIPYTISLALCGLPLFFMELAFGQFASVGPITIWRVCPLFQGIGIAMVLITFMVCLYYNVIILYGMYYCVVSLVSLDTVLPWSTCDNSWNTKYCVTEKLNIVNMSEQQAVNSTLDHMDFQCVNRILSRDNVTMTSLTYNYTQTMLKSCDMTVLPSEEYFTRHILRLNEAEDIGHLGGISLKLLVFLALAWLILFFILRKGVETSGKVAYFMALFPYFVLVALLIRSVTLPGYLDGIKYYIIPEWEKIANVDVWREAATQIFYSLGLAFGTLITLASYNPFKHNCYRDAILVAVINCSTSVFAGFVIFSMLGYMAHVTNQDVQSVTTSGPGLVFVVYPEGISRMPFSVVWSILFFVMLISLGLDSQFAMFETVISAVVDEFPRTLRKRRVLFSFICHVVGFLLGIPLTTYGGIWVLTLMNTYSGSYSLMFTCLCELVALNYVYGNAKFCTDIEMMIGFRPNLYWRACWMVITPVTIVIVLALSCILYTPVGYGDYQFEPWAQWLGFTMVSLPVAAILFVALFQCIRYKGIKEAMKPNLMWGPAQKEYRIGSYGHLNEGLVLESPTFDLAVEKETKVTGAIVSKL</sequence>
<dbReference type="OrthoDB" id="6581954at2759"/>
<feature type="transmembrane region" description="Helical" evidence="9">
    <location>
        <begin position="553"/>
        <end position="578"/>
    </location>
</feature>
<feature type="binding site" evidence="6">
    <location>
        <position position="38"/>
    </location>
    <ligand>
        <name>Na(+)</name>
        <dbReference type="ChEBI" id="CHEBI:29101"/>
        <label>1</label>
    </ligand>
</feature>
<dbReference type="RefSeq" id="XP_055895636.1">
    <property type="nucleotide sequence ID" value="XM_056039661.1"/>
</dbReference>
<dbReference type="PROSITE" id="PS50267">
    <property type="entry name" value="NA_NEUROTRAN_SYMP_3"/>
    <property type="match status" value="1"/>
</dbReference>
<keyword evidence="8" id="KW-0769">Symport</keyword>
<dbReference type="PRINTS" id="PR00176">
    <property type="entry name" value="NANEUSMPORT"/>
</dbReference>
<feature type="binding site" evidence="6">
    <location>
        <position position="417"/>
    </location>
    <ligand>
        <name>Na(+)</name>
        <dbReference type="ChEBI" id="CHEBI:29101"/>
        <label>1</label>
    </ligand>
</feature>
<evidence type="ECO:0000256" key="6">
    <source>
        <dbReference type="PIRSR" id="PIRSR600175-1"/>
    </source>
</evidence>
<feature type="binding site" evidence="6">
    <location>
        <position position="418"/>
    </location>
    <ligand>
        <name>Na(+)</name>
        <dbReference type="ChEBI" id="CHEBI:29101"/>
        <label>1</label>
    </ligand>
</feature>
<evidence type="ECO:0000256" key="8">
    <source>
        <dbReference type="RuleBase" id="RU003732"/>
    </source>
</evidence>
<evidence type="ECO:0000313" key="11">
    <source>
        <dbReference type="RefSeq" id="XP_055895636.1"/>
    </source>
</evidence>
<evidence type="ECO:0000256" key="5">
    <source>
        <dbReference type="ARBA" id="ARBA00023136"/>
    </source>
</evidence>
<dbReference type="GO" id="GO:0089718">
    <property type="term" value="P:amino acid import across plasma membrane"/>
    <property type="evidence" value="ECO:0007669"/>
    <property type="project" value="TreeGrafter"/>
</dbReference>
<dbReference type="InterPro" id="IPR037272">
    <property type="entry name" value="SNS_sf"/>
</dbReference>
<feature type="transmembrane region" description="Helical" evidence="9">
    <location>
        <begin position="443"/>
        <end position="466"/>
    </location>
</feature>
<feature type="disulfide bond" evidence="7">
    <location>
        <begin position="139"/>
        <end position="148"/>
    </location>
</feature>
<keyword evidence="7" id="KW-1015">Disulfide bond</keyword>
<dbReference type="GO" id="GO:0046872">
    <property type="term" value="F:metal ion binding"/>
    <property type="evidence" value="ECO:0007669"/>
    <property type="project" value="UniProtKB-KW"/>
</dbReference>
<keyword evidence="6" id="KW-0479">Metal-binding</keyword>
<evidence type="ECO:0000256" key="7">
    <source>
        <dbReference type="PIRSR" id="PIRSR600175-2"/>
    </source>
</evidence>
<evidence type="ECO:0000256" key="3">
    <source>
        <dbReference type="ARBA" id="ARBA00022692"/>
    </source>
</evidence>
<keyword evidence="4 9" id="KW-1133">Transmembrane helix</keyword>
<feature type="transmembrane region" description="Helical" evidence="9">
    <location>
        <begin position="25"/>
        <end position="43"/>
    </location>
</feature>
<organism evidence="10 12">
    <name type="scientific">Biomphalaria glabrata</name>
    <name type="common">Bloodfluke planorb</name>
    <name type="synonym">Freshwater snail</name>
    <dbReference type="NCBI Taxonomy" id="6526"/>
    <lineage>
        <taxon>Eukaryota</taxon>
        <taxon>Metazoa</taxon>
        <taxon>Spiralia</taxon>
        <taxon>Lophotrochozoa</taxon>
        <taxon>Mollusca</taxon>
        <taxon>Gastropoda</taxon>
        <taxon>Heterobranchia</taxon>
        <taxon>Euthyneura</taxon>
        <taxon>Panpulmonata</taxon>
        <taxon>Hygrophila</taxon>
        <taxon>Lymnaeoidea</taxon>
        <taxon>Planorbidae</taxon>
        <taxon>Biomphalaria</taxon>
    </lineage>
</organism>
<comment type="subcellular location">
    <subcellularLocation>
        <location evidence="1">Membrane</location>
        <topology evidence="1">Multi-pass membrane protein</topology>
    </subcellularLocation>
</comment>
<dbReference type="InterPro" id="IPR000175">
    <property type="entry name" value="Na/ntran_symport"/>
</dbReference>
<evidence type="ECO:0000256" key="4">
    <source>
        <dbReference type="ARBA" id="ARBA00022989"/>
    </source>
</evidence>
<protein>
    <recommendedName>
        <fullName evidence="8">Transporter</fullName>
    </recommendedName>
</protein>
<feature type="binding site" evidence="6">
    <location>
        <position position="33"/>
    </location>
    <ligand>
        <name>Na(+)</name>
        <dbReference type="ChEBI" id="CHEBI:29101"/>
        <label>1</label>
    </ligand>
</feature>
<evidence type="ECO:0000256" key="2">
    <source>
        <dbReference type="ARBA" id="ARBA00022448"/>
    </source>
</evidence>
<evidence type="ECO:0000256" key="9">
    <source>
        <dbReference type="SAM" id="Phobius"/>
    </source>
</evidence>
<keyword evidence="2 8" id="KW-0813">Transport</keyword>
<feature type="transmembrane region" description="Helical" evidence="9">
    <location>
        <begin position="516"/>
        <end position="541"/>
    </location>
</feature>
<feature type="binding site" evidence="6">
    <location>
        <position position="317"/>
    </location>
    <ligand>
        <name>Na(+)</name>
        <dbReference type="ChEBI" id="CHEBI:29101"/>
        <label>1</label>
    </ligand>
</feature>
<evidence type="ECO:0000313" key="10">
    <source>
        <dbReference type="Proteomes" id="UP001165740"/>
    </source>
</evidence>
<keyword evidence="5 9" id="KW-0472">Membrane</keyword>
<dbReference type="RefSeq" id="XP_055895637.1">
    <property type="nucleotide sequence ID" value="XM_056039662.1"/>
</dbReference>
<reference evidence="11 12" key="1">
    <citation type="submission" date="2025-04" db="UniProtKB">
        <authorList>
            <consortium name="RefSeq"/>
        </authorList>
    </citation>
    <scope>IDENTIFICATION</scope>
</reference>
<keyword evidence="3 8" id="KW-0812">Transmembrane</keyword>